<reference evidence="1 2" key="1">
    <citation type="submission" date="2018-08" db="EMBL/GenBank/DDBJ databases">
        <title>A genome reference for cultivated species of the human gut microbiota.</title>
        <authorList>
            <person name="Zou Y."/>
            <person name="Xue W."/>
            <person name="Luo G."/>
        </authorList>
    </citation>
    <scope>NUCLEOTIDE SEQUENCE [LARGE SCALE GENOMIC DNA]</scope>
    <source>
        <strain evidence="1 2">AM07-24</strain>
    </source>
</reference>
<name>A0A415E159_9FIRM</name>
<dbReference type="AlphaFoldDB" id="A0A415E159"/>
<dbReference type="STRING" id="1776384.GCA_900086585_00930"/>
<dbReference type="EMBL" id="QRMS01000003">
    <property type="protein sequence ID" value="RHJ87376.1"/>
    <property type="molecule type" value="Genomic_DNA"/>
</dbReference>
<dbReference type="GeneID" id="83003323"/>
<comment type="caution">
    <text evidence="1">The sequence shown here is derived from an EMBL/GenBank/DDBJ whole genome shotgun (WGS) entry which is preliminary data.</text>
</comment>
<dbReference type="OrthoDB" id="2088101at2"/>
<sequence>MGKAKEPYWTYVKTIIKEYPDLKKKLAIPLEQRVTSFIGLDGGKNGLISDPTQACVIHDLPPREQRKLEAIEGAIQKTKKQHPEDAELRLKVISLVYWKKSHTIEGAAMKVPCHRNVAGNWQGEFIRLVADELDLV</sequence>
<keyword evidence="2" id="KW-1185">Reference proteome</keyword>
<accession>A0A415E159</accession>
<protein>
    <submittedName>
        <fullName evidence="1">Uncharacterized protein</fullName>
    </submittedName>
</protein>
<organism evidence="1 2">
    <name type="scientific">Emergencia timonensis</name>
    <dbReference type="NCBI Taxonomy" id="1776384"/>
    <lineage>
        <taxon>Bacteria</taxon>
        <taxon>Bacillati</taxon>
        <taxon>Bacillota</taxon>
        <taxon>Clostridia</taxon>
        <taxon>Peptostreptococcales</taxon>
        <taxon>Anaerovoracaceae</taxon>
        <taxon>Emergencia</taxon>
    </lineage>
</organism>
<evidence type="ECO:0000313" key="1">
    <source>
        <dbReference type="EMBL" id="RHJ87376.1"/>
    </source>
</evidence>
<dbReference type="RefSeq" id="WP_067534387.1">
    <property type="nucleotide sequence ID" value="NZ_AP025567.1"/>
</dbReference>
<proteinExistence type="predicted"/>
<dbReference type="Proteomes" id="UP000284841">
    <property type="component" value="Unassembled WGS sequence"/>
</dbReference>
<gene>
    <name evidence="1" type="ORF">DW099_11810</name>
</gene>
<evidence type="ECO:0000313" key="2">
    <source>
        <dbReference type="Proteomes" id="UP000284841"/>
    </source>
</evidence>